<dbReference type="Proteomes" id="UP000198752">
    <property type="component" value="Unassembled WGS sequence"/>
</dbReference>
<feature type="transmembrane region" description="Helical" evidence="1">
    <location>
        <begin position="15"/>
        <end position="48"/>
    </location>
</feature>
<dbReference type="InterPro" id="IPR024425">
    <property type="entry name" value="LiaF-like_C"/>
</dbReference>
<feature type="transmembrane region" description="Helical" evidence="1">
    <location>
        <begin position="60"/>
        <end position="88"/>
    </location>
</feature>
<keyword evidence="1" id="KW-1133">Transmembrane helix</keyword>
<organism evidence="3 4">
    <name type="scientific">Sporolactobacillus nakayamae</name>
    <dbReference type="NCBI Taxonomy" id="269670"/>
    <lineage>
        <taxon>Bacteria</taxon>
        <taxon>Bacillati</taxon>
        <taxon>Bacillota</taxon>
        <taxon>Bacilli</taxon>
        <taxon>Bacillales</taxon>
        <taxon>Sporolactobacillaceae</taxon>
        <taxon>Sporolactobacillus</taxon>
    </lineage>
</organism>
<keyword evidence="1" id="KW-0472">Membrane</keyword>
<dbReference type="InterPro" id="IPR016975">
    <property type="entry name" value="Cell_wall_LiaF"/>
</dbReference>
<dbReference type="NCBIfam" id="NF040535">
    <property type="entry name" value="LiaF_C_term"/>
    <property type="match status" value="1"/>
</dbReference>
<dbReference type="RefSeq" id="WP_245734029.1">
    <property type="nucleotide sequence ID" value="NZ_FOOY01000005.1"/>
</dbReference>
<dbReference type="STRING" id="269670.SAMN02982927_00742"/>
<proteinExistence type="predicted"/>
<dbReference type="PIRSF" id="PIRSF031509">
    <property type="entry name" value="Cell_wall_LiaF/YvqF"/>
    <property type="match status" value="1"/>
</dbReference>
<keyword evidence="4" id="KW-1185">Reference proteome</keyword>
<feature type="domain" description="Cell wall-active antibiotics response LiaF-like C-terminal" evidence="2">
    <location>
        <begin position="129"/>
        <end position="242"/>
    </location>
</feature>
<reference evidence="4" key="1">
    <citation type="submission" date="2016-10" db="EMBL/GenBank/DDBJ databases">
        <authorList>
            <person name="Varghese N."/>
            <person name="Submissions S."/>
        </authorList>
    </citation>
    <scope>NUCLEOTIDE SEQUENCE [LARGE SCALE GENOMIC DNA]</scope>
    <source>
        <strain evidence="4">ATCC 700379</strain>
    </source>
</reference>
<dbReference type="InterPro" id="IPR047793">
    <property type="entry name" value="LiaF_C"/>
</dbReference>
<evidence type="ECO:0000313" key="4">
    <source>
        <dbReference type="Proteomes" id="UP000198752"/>
    </source>
</evidence>
<sequence>MKVMLEQLKNDKYSWLIIVCLFLIILQTIFDGWGFLFPIALFGAMVYYGRNNRHIRKGKVLFWIGLIGLGFTILNMLVFKFIIIALFICFVIDFIQRKKNPKRITPDFDHPTENEGDVTILSALLNNKWFGHQETPGQDYAWQDINIQTGAGDTIIDLSHTILPKKESVIFIRQLAGRVRILVPYGVEVSLHYSVVLGQIDFFDHHENQLIHESRIMQTSSYDQEDQKIKIMISAIVGNLEVLRV</sequence>
<dbReference type="GO" id="GO:0016020">
    <property type="term" value="C:membrane"/>
    <property type="evidence" value="ECO:0007669"/>
    <property type="project" value="InterPro"/>
</dbReference>
<evidence type="ECO:0000259" key="2">
    <source>
        <dbReference type="Pfam" id="PF09922"/>
    </source>
</evidence>
<evidence type="ECO:0000313" key="3">
    <source>
        <dbReference type="EMBL" id="SFG13863.1"/>
    </source>
</evidence>
<accession>A0A1I2PED9</accession>
<dbReference type="EMBL" id="FOOY01000005">
    <property type="protein sequence ID" value="SFG13863.1"/>
    <property type="molecule type" value="Genomic_DNA"/>
</dbReference>
<keyword evidence="1" id="KW-0812">Transmembrane</keyword>
<dbReference type="AlphaFoldDB" id="A0A1I2PED9"/>
<gene>
    <name evidence="3" type="ORF">SAMN02982927_00742</name>
</gene>
<evidence type="ECO:0000256" key="1">
    <source>
        <dbReference type="SAM" id="Phobius"/>
    </source>
</evidence>
<name>A0A1I2PED9_9BACL</name>
<protein>
    <submittedName>
        <fullName evidence="3">Lia operon protein LiaF</fullName>
    </submittedName>
</protein>
<dbReference type="Pfam" id="PF09922">
    <property type="entry name" value="LiaF-like_C"/>
    <property type="match status" value="1"/>
</dbReference>